<proteinExistence type="predicted"/>
<feature type="region of interest" description="Disordered" evidence="1">
    <location>
        <begin position="205"/>
        <end position="282"/>
    </location>
</feature>
<gene>
    <name evidence="3" type="ORF">M408DRAFT_159595</name>
</gene>
<keyword evidence="2" id="KW-0812">Transmembrane</keyword>
<dbReference type="STRING" id="933852.A0A0C3ATC8"/>
<dbReference type="EMBL" id="KN824296">
    <property type="protein sequence ID" value="KIM27825.1"/>
    <property type="molecule type" value="Genomic_DNA"/>
</dbReference>
<sequence length="282" mass="28608">MSGLYSGLGSPPPYTNTFASISDASLTAASGGSSGPNTPAIIGAVFGILIGITLCIFAALCYRRRRNRQRIAPSTAFMNYRSTTEQPPAYQFNRTSFFQRTRSGFGGGFGADSKSGYPHPFAPAAGVAGLGYGATAAGSGVGMGAGGRRLMTLDEKSTEGRESALSGPTFGAMSYEDQQLLGLPAQANMGGFAGVGSGGGSVAPVVPEPRNDPMTSMEGVARTLTPPPSNASDKFGSTSSIDQNPYDGLAPPTPAPGFPTNPFGTPPASDSNLAGKGAWSQA</sequence>
<feature type="transmembrane region" description="Helical" evidence="2">
    <location>
        <begin position="40"/>
        <end position="62"/>
    </location>
</feature>
<accession>A0A0C3ATC8</accession>
<protein>
    <submittedName>
        <fullName evidence="3">Uncharacterized protein</fullName>
    </submittedName>
</protein>
<evidence type="ECO:0000313" key="3">
    <source>
        <dbReference type="EMBL" id="KIM27825.1"/>
    </source>
</evidence>
<reference evidence="4" key="2">
    <citation type="submission" date="2015-01" db="EMBL/GenBank/DDBJ databases">
        <title>Evolutionary Origins and Diversification of the Mycorrhizal Mutualists.</title>
        <authorList>
            <consortium name="DOE Joint Genome Institute"/>
            <consortium name="Mycorrhizal Genomics Consortium"/>
            <person name="Kohler A."/>
            <person name="Kuo A."/>
            <person name="Nagy L.G."/>
            <person name="Floudas D."/>
            <person name="Copeland A."/>
            <person name="Barry K.W."/>
            <person name="Cichocki N."/>
            <person name="Veneault-Fourrey C."/>
            <person name="LaButti K."/>
            <person name="Lindquist E.A."/>
            <person name="Lipzen A."/>
            <person name="Lundell T."/>
            <person name="Morin E."/>
            <person name="Murat C."/>
            <person name="Riley R."/>
            <person name="Ohm R."/>
            <person name="Sun H."/>
            <person name="Tunlid A."/>
            <person name="Henrissat B."/>
            <person name="Grigoriev I.V."/>
            <person name="Hibbett D.S."/>
            <person name="Martin F."/>
        </authorList>
    </citation>
    <scope>NUCLEOTIDE SEQUENCE [LARGE SCALE GENOMIC DNA]</scope>
    <source>
        <strain evidence="4">MAFF 305830</strain>
    </source>
</reference>
<organism evidence="3 4">
    <name type="scientific">Serendipita vermifera MAFF 305830</name>
    <dbReference type="NCBI Taxonomy" id="933852"/>
    <lineage>
        <taxon>Eukaryota</taxon>
        <taxon>Fungi</taxon>
        <taxon>Dikarya</taxon>
        <taxon>Basidiomycota</taxon>
        <taxon>Agaricomycotina</taxon>
        <taxon>Agaricomycetes</taxon>
        <taxon>Sebacinales</taxon>
        <taxon>Serendipitaceae</taxon>
        <taxon>Serendipita</taxon>
    </lineage>
</organism>
<name>A0A0C3ATC8_SERVB</name>
<keyword evidence="2" id="KW-1133">Transmembrane helix</keyword>
<feature type="compositionally biased region" description="Polar residues" evidence="1">
    <location>
        <begin position="230"/>
        <end position="243"/>
    </location>
</feature>
<dbReference type="AlphaFoldDB" id="A0A0C3ATC8"/>
<dbReference type="Proteomes" id="UP000054097">
    <property type="component" value="Unassembled WGS sequence"/>
</dbReference>
<dbReference type="OrthoDB" id="10446548at2759"/>
<evidence type="ECO:0000256" key="1">
    <source>
        <dbReference type="SAM" id="MobiDB-lite"/>
    </source>
</evidence>
<reference evidence="3 4" key="1">
    <citation type="submission" date="2014-04" db="EMBL/GenBank/DDBJ databases">
        <authorList>
            <consortium name="DOE Joint Genome Institute"/>
            <person name="Kuo A."/>
            <person name="Zuccaro A."/>
            <person name="Kohler A."/>
            <person name="Nagy L.G."/>
            <person name="Floudas D."/>
            <person name="Copeland A."/>
            <person name="Barry K.W."/>
            <person name="Cichocki N."/>
            <person name="Veneault-Fourrey C."/>
            <person name="LaButti K."/>
            <person name="Lindquist E.A."/>
            <person name="Lipzen A."/>
            <person name="Lundell T."/>
            <person name="Morin E."/>
            <person name="Murat C."/>
            <person name="Sun H."/>
            <person name="Tunlid A."/>
            <person name="Henrissat B."/>
            <person name="Grigoriev I.V."/>
            <person name="Hibbett D.S."/>
            <person name="Martin F."/>
            <person name="Nordberg H.P."/>
            <person name="Cantor M.N."/>
            <person name="Hua S.X."/>
        </authorList>
    </citation>
    <scope>NUCLEOTIDE SEQUENCE [LARGE SCALE GENOMIC DNA]</scope>
    <source>
        <strain evidence="3 4">MAFF 305830</strain>
    </source>
</reference>
<evidence type="ECO:0000256" key="2">
    <source>
        <dbReference type="SAM" id="Phobius"/>
    </source>
</evidence>
<evidence type="ECO:0000313" key="4">
    <source>
        <dbReference type="Proteomes" id="UP000054097"/>
    </source>
</evidence>
<dbReference type="HOGENOM" id="CLU_987524_0_0_1"/>
<keyword evidence="4" id="KW-1185">Reference proteome</keyword>
<keyword evidence="2" id="KW-0472">Membrane</keyword>